<feature type="region of interest" description="Disordered" evidence="7">
    <location>
        <begin position="495"/>
        <end position="522"/>
    </location>
</feature>
<keyword evidence="6 8" id="KW-0472">Membrane</keyword>
<keyword evidence="3" id="KW-0677">Repeat</keyword>
<evidence type="ECO:0000256" key="1">
    <source>
        <dbReference type="ARBA" id="ARBA00004141"/>
    </source>
</evidence>
<dbReference type="InterPro" id="IPR026961">
    <property type="entry name" value="PGG_dom"/>
</dbReference>
<dbReference type="PANTHER" id="PTHR24186:SF45">
    <property type="entry name" value="PGG DOMAIN-CONTAINING PROTEIN"/>
    <property type="match status" value="1"/>
</dbReference>
<evidence type="ECO:0000256" key="3">
    <source>
        <dbReference type="ARBA" id="ARBA00022737"/>
    </source>
</evidence>
<feature type="transmembrane region" description="Helical" evidence="8">
    <location>
        <begin position="636"/>
        <end position="654"/>
    </location>
</feature>
<evidence type="ECO:0000313" key="9">
    <source>
        <dbReference type="EnsemblPlants" id="EMT11016"/>
    </source>
</evidence>
<dbReference type="InterPro" id="IPR002110">
    <property type="entry name" value="Ankyrin_rpt"/>
</dbReference>
<dbReference type="Pfam" id="PF12796">
    <property type="entry name" value="Ank_2"/>
    <property type="match status" value="1"/>
</dbReference>
<comment type="subcellular location">
    <subcellularLocation>
        <location evidence="1">Membrane</location>
        <topology evidence="1">Multi-pass membrane protein</topology>
    </subcellularLocation>
</comment>
<evidence type="ECO:0000256" key="6">
    <source>
        <dbReference type="ARBA" id="ARBA00023136"/>
    </source>
</evidence>
<name>M8BAG6_AEGTA</name>
<dbReference type="PROSITE" id="PS50088">
    <property type="entry name" value="ANK_REPEAT"/>
    <property type="match status" value="1"/>
</dbReference>
<organism evidence="9">
    <name type="scientific">Aegilops tauschii</name>
    <name type="common">Tausch's goatgrass</name>
    <name type="synonym">Aegilops squarrosa</name>
    <dbReference type="NCBI Taxonomy" id="37682"/>
    <lineage>
        <taxon>Eukaryota</taxon>
        <taxon>Viridiplantae</taxon>
        <taxon>Streptophyta</taxon>
        <taxon>Embryophyta</taxon>
        <taxon>Tracheophyta</taxon>
        <taxon>Spermatophyta</taxon>
        <taxon>Magnoliopsida</taxon>
        <taxon>Liliopsida</taxon>
        <taxon>Poales</taxon>
        <taxon>Poaceae</taxon>
        <taxon>BOP clade</taxon>
        <taxon>Pooideae</taxon>
        <taxon>Triticodae</taxon>
        <taxon>Triticeae</taxon>
        <taxon>Triticinae</taxon>
        <taxon>Aegilops</taxon>
    </lineage>
</organism>
<dbReference type="GO" id="GO:0005886">
    <property type="term" value="C:plasma membrane"/>
    <property type="evidence" value="ECO:0007669"/>
    <property type="project" value="TreeGrafter"/>
</dbReference>
<dbReference type="SUPFAM" id="SSF48403">
    <property type="entry name" value="Ankyrin repeat"/>
    <property type="match status" value="2"/>
</dbReference>
<dbReference type="EnsemblPlants" id="EMT11016">
    <property type="protein sequence ID" value="EMT11016"/>
    <property type="gene ID" value="F775_11117"/>
</dbReference>
<feature type="transmembrane region" description="Helical" evidence="8">
    <location>
        <begin position="528"/>
        <end position="547"/>
    </location>
</feature>
<evidence type="ECO:0000256" key="2">
    <source>
        <dbReference type="ARBA" id="ARBA00022692"/>
    </source>
</evidence>
<feature type="transmembrane region" description="Helical" evidence="8">
    <location>
        <begin position="687"/>
        <end position="707"/>
    </location>
</feature>
<dbReference type="PANTHER" id="PTHR24186">
    <property type="entry name" value="PROTEIN PHOSPHATASE 1 REGULATORY SUBUNIT"/>
    <property type="match status" value="1"/>
</dbReference>
<protein>
    <submittedName>
        <fullName evidence="9">Uncharacterized protein</fullName>
    </submittedName>
</protein>
<evidence type="ECO:0000256" key="8">
    <source>
        <dbReference type="SAM" id="Phobius"/>
    </source>
</evidence>
<dbReference type="Pfam" id="PF13962">
    <property type="entry name" value="PGG"/>
    <property type="match status" value="1"/>
</dbReference>
<evidence type="ECO:0000256" key="5">
    <source>
        <dbReference type="ARBA" id="ARBA00023043"/>
    </source>
</evidence>
<feature type="transmembrane region" description="Helical" evidence="8">
    <location>
        <begin position="611"/>
        <end position="630"/>
    </location>
</feature>
<feature type="transmembrane region" description="Helical" evidence="8">
    <location>
        <begin position="567"/>
        <end position="590"/>
    </location>
</feature>
<evidence type="ECO:0000256" key="4">
    <source>
        <dbReference type="ARBA" id="ARBA00022989"/>
    </source>
</evidence>
<evidence type="ECO:0000256" key="7">
    <source>
        <dbReference type="SAM" id="MobiDB-lite"/>
    </source>
</evidence>
<keyword evidence="4 8" id="KW-1133">Transmembrane helix</keyword>
<reference evidence="9" key="1">
    <citation type="submission" date="2015-06" db="UniProtKB">
        <authorList>
            <consortium name="EnsemblPlants"/>
        </authorList>
    </citation>
    <scope>IDENTIFICATION</scope>
</reference>
<dbReference type="Gene3D" id="1.25.40.20">
    <property type="entry name" value="Ankyrin repeat-containing domain"/>
    <property type="match status" value="3"/>
</dbReference>
<keyword evidence="5" id="KW-0040">ANK repeat</keyword>
<proteinExistence type="predicted"/>
<dbReference type="AlphaFoldDB" id="M8BAG6"/>
<dbReference type="PROSITE" id="PS50297">
    <property type="entry name" value="ANK_REP_REGION"/>
    <property type="match status" value="1"/>
</dbReference>
<dbReference type="Pfam" id="PF13857">
    <property type="entry name" value="Ank_5"/>
    <property type="match status" value="1"/>
</dbReference>
<sequence length="714" mass="78479">MPDKLLMATSQGDGKRLKDMLNKEDAAGTASGNLATIRKQPTPATISPVLLGLACSGDSAGLDFLVNNRVATQAQAEAEEIHGSLPWGVTVEGDTALHAVATCGRGDNFLTSTDIIHRKARNLLFVQNKKGDTPVHCAARAGNLEMVSCLIRLAKSGGEAVSRVKSLLEKENKLKETALHEAVRIGKVEMVELLMKEDQDLAGFPRTGGTSPMYLAILLGNRVIVKKLYKMSDYGTSLSYSGPNGQNALHAAATRGRVFTKKLLKWNKALSAQKDETGSTPLHFAAAKSPNSSYSTQFHDDVHEWRKSNSTIARQMCKKLLSLLGRDGWPKVCLKLLEANPAALYEPDHRGSYPIHIATSVGATRKVLLFLNRHPGSAGLRDARGRTFLHIAVEKMAVGILYHATRDKSLEWILNMRDKDGNTAMHLAVQGGRLRVFCRLLGNLKVGLDLPNAKGETCLDLSRYKVPPGLYYSQNSEACIRRALAMVRARSGTSREDHFEEKYERNHRLKPEEKNRESDSMKDATQTLSIGSVLIATVTFGATFALPGGYKADDRPNGGSPTLAGTYAFDAFMMANTLAFICSSMATVGFMFSGTPMVNRRSRKFHLRSSVYFMEASVTSLTAAFALGVYLVLAPVAYKTAIAICAISPFALLWKNVDYWKRWIRFAGPLLARNGPCWTLQEFVRQFVWSILLELWPLVIIFCWAAFANTGTHF</sequence>
<dbReference type="InterPro" id="IPR036770">
    <property type="entry name" value="Ankyrin_rpt-contain_sf"/>
</dbReference>
<keyword evidence="2 8" id="KW-0812">Transmembrane</keyword>
<accession>M8BAG6</accession>
<dbReference type="SMART" id="SM00248">
    <property type="entry name" value="ANK"/>
    <property type="match status" value="7"/>
</dbReference>